<evidence type="ECO:0000313" key="1">
    <source>
        <dbReference type="EMBL" id="QTH71929.1"/>
    </source>
</evidence>
<dbReference type="AlphaFoldDB" id="A0A975DI07"/>
<evidence type="ECO:0000313" key="2">
    <source>
        <dbReference type="Proteomes" id="UP000664904"/>
    </source>
</evidence>
<reference evidence="1" key="1">
    <citation type="submission" date="2021-03" db="EMBL/GenBank/DDBJ databases">
        <title>Complete Genome of Pseudoalteromonas xiamenensis STKMTI.2, a new potential marine bacterium producing anti-Vibrio compounds.</title>
        <authorList>
            <person name="Handayani D.P."/>
            <person name="Isnansetyo A."/>
            <person name="Istiqomah I."/>
            <person name="Jumina J."/>
        </authorList>
    </citation>
    <scope>NUCLEOTIDE SEQUENCE</scope>
    <source>
        <strain evidence="1">STKMTI.2</strain>
    </source>
</reference>
<name>A0A975DI07_9GAMM</name>
<dbReference type="PROSITE" id="PS51257">
    <property type="entry name" value="PROKAR_LIPOPROTEIN"/>
    <property type="match status" value="1"/>
</dbReference>
<gene>
    <name evidence="1" type="ORF">J5O05_03135</name>
</gene>
<dbReference type="RefSeq" id="WP_208843552.1">
    <property type="nucleotide sequence ID" value="NZ_CP072133.1"/>
</dbReference>
<sequence length="330" mass="38507">MKRLSLFTAVCFGLFLTACTQEQVVISKDDLRKEFVSLNQALRSLDTSEPSLAEIPFGENYLKSRHQLLKRGMAQMEDSELNYLMISERFPERYLPWPIQSDLDSVVVSWPESKQNEWFTFVLARLKNAQESKIRLSSLEQRYLVQFLSKWSLASVEKVELLNYLNDYKPRTRLGMDQLPNGSEWYQSKLNYFGGSVEKPLNWMQLLTIKLGESDEVKAIALDYQNIKTSLTEQFLALRCKPQDGVDWQYHYVHLVNTATNCSFEMTKVERQYWLTLMLLDVGMHYQGWTTQLAEQYLRSRIDGDDEIIEAILQHVSVYPASVFVFWGSL</sequence>
<accession>A0A975DI07</accession>
<proteinExistence type="predicted"/>
<dbReference type="KEGG" id="pxi:J5O05_03135"/>
<organism evidence="1 2">
    <name type="scientific">Pseudoalteromonas xiamenensis</name>
    <dbReference type="NCBI Taxonomy" id="882626"/>
    <lineage>
        <taxon>Bacteria</taxon>
        <taxon>Pseudomonadati</taxon>
        <taxon>Pseudomonadota</taxon>
        <taxon>Gammaproteobacteria</taxon>
        <taxon>Alteromonadales</taxon>
        <taxon>Pseudoalteromonadaceae</taxon>
        <taxon>Pseudoalteromonas</taxon>
    </lineage>
</organism>
<keyword evidence="2" id="KW-1185">Reference proteome</keyword>
<dbReference type="EMBL" id="CP072133">
    <property type="protein sequence ID" value="QTH71929.1"/>
    <property type="molecule type" value="Genomic_DNA"/>
</dbReference>
<dbReference type="Proteomes" id="UP000664904">
    <property type="component" value="Chromosome"/>
</dbReference>
<protein>
    <submittedName>
        <fullName evidence="1">Uncharacterized protein</fullName>
    </submittedName>
</protein>